<evidence type="ECO:0008006" key="3">
    <source>
        <dbReference type="Google" id="ProtNLM"/>
    </source>
</evidence>
<dbReference type="Gene3D" id="2.30.30.110">
    <property type="match status" value="1"/>
</dbReference>
<evidence type="ECO:0000313" key="2">
    <source>
        <dbReference type="Proteomes" id="UP000178107"/>
    </source>
</evidence>
<sequence>MFKDFWKWHKKKELVHEAGGTALFHEREVWWCTLGTNIGFEQDGSGELFTRPVVILTKFNLDACLIVPLTAKPKKGKYYFEVGDVDGKKAVAVLSQLRFVDRKRLAVKITTLDREIFDNLTRVAVGACFPGLFK</sequence>
<dbReference type="Proteomes" id="UP000178107">
    <property type="component" value="Unassembled WGS sequence"/>
</dbReference>
<accession>A0A1G2SYD8</accession>
<dbReference type="SUPFAM" id="SSF50118">
    <property type="entry name" value="Cell growth inhibitor/plasmid maintenance toxic component"/>
    <property type="match status" value="1"/>
</dbReference>
<gene>
    <name evidence="1" type="ORF">A2838_00220</name>
</gene>
<dbReference type="InterPro" id="IPR011067">
    <property type="entry name" value="Plasmid_toxin/cell-grow_inhib"/>
</dbReference>
<dbReference type="Pfam" id="PF02452">
    <property type="entry name" value="PemK_toxin"/>
    <property type="match status" value="1"/>
</dbReference>
<reference evidence="1 2" key="1">
    <citation type="journal article" date="2016" name="Nat. Commun.">
        <title>Thousands of microbial genomes shed light on interconnected biogeochemical processes in an aquifer system.</title>
        <authorList>
            <person name="Anantharaman K."/>
            <person name="Brown C.T."/>
            <person name="Hug L.A."/>
            <person name="Sharon I."/>
            <person name="Castelle C.J."/>
            <person name="Probst A.J."/>
            <person name="Thomas B.C."/>
            <person name="Singh A."/>
            <person name="Wilkins M.J."/>
            <person name="Karaoz U."/>
            <person name="Brodie E.L."/>
            <person name="Williams K.H."/>
            <person name="Hubbard S.S."/>
            <person name="Banfield J.F."/>
        </authorList>
    </citation>
    <scope>NUCLEOTIDE SEQUENCE [LARGE SCALE GENOMIC DNA]</scope>
</reference>
<dbReference type="EMBL" id="MHVH01000006">
    <property type="protein sequence ID" value="OHA90050.1"/>
    <property type="molecule type" value="Genomic_DNA"/>
</dbReference>
<dbReference type="InterPro" id="IPR003477">
    <property type="entry name" value="PemK-like"/>
</dbReference>
<evidence type="ECO:0000313" key="1">
    <source>
        <dbReference type="EMBL" id="OHA90050.1"/>
    </source>
</evidence>
<name>A0A1G2SYD8_9BACT</name>
<dbReference type="GO" id="GO:0003677">
    <property type="term" value="F:DNA binding"/>
    <property type="evidence" value="ECO:0007669"/>
    <property type="project" value="InterPro"/>
</dbReference>
<protein>
    <recommendedName>
        <fullName evidence="3">Toxin-antitoxin system protein</fullName>
    </recommendedName>
</protein>
<organism evidence="1 2">
    <name type="scientific">Candidatus Zambryskibacteria bacterium RIFCSPHIGHO2_01_FULL_46_25</name>
    <dbReference type="NCBI Taxonomy" id="1802738"/>
    <lineage>
        <taxon>Bacteria</taxon>
        <taxon>Candidatus Zambryskiibacteriota</taxon>
    </lineage>
</organism>
<comment type="caution">
    <text evidence="1">The sequence shown here is derived from an EMBL/GenBank/DDBJ whole genome shotgun (WGS) entry which is preliminary data.</text>
</comment>
<proteinExistence type="predicted"/>
<dbReference type="AlphaFoldDB" id="A0A1G2SYD8"/>